<evidence type="ECO:0000313" key="2">
    <source>
        <dbReference type="Proteomes" id="UP000529795"/>
    </source>
</evidence>
<dbReference type="EMBL" id="JACIEV010000003">
    <property type="protein sequence ID" value="MBB4153592.1"/>
    <property type="molecule type" value="Genomic_DNA"/>
</dbReference>
<reference evidence="1 2" key="1">
    <citation type="submission" date="2020-08" db="EMBL/GenBank/DDBJ databases">
        <title>Genomic Encyclopedia of Type Strains, Phase IV (KMG-IV): sequencing the most valuable type-strain genomes for metagenomic binning, comparative biology and taxonomic classification.</title>
        <authorList>
            <person name="Goeker M."/>
        </authorList>
    </citation>
    <scope>NUCLEOTIDE SEQUENCE [LARGE SCALE GENOMIC DNA]</scope>
    <source>
        <strain evidence="1 2">YC6723</strain>
    </source>
</reference>
<dbReference type="Proteomes" id="UP000529795">
    <property type="component" value="Unassembled WGS sequence"/>
</dbReference>
<gene>
    <name evidence="1" type="ORF">GGQ80_001494</name>
</gene>
<sequence length="25" mass="2902">MQRLTCSLYVPYFLMKGQGVAEPNR</sequence>
<evidence type="ECO:0000313" key="1">
    <source>
        <dbReference type="EMBL" id="MBB4153592.1"/>
    </source>
</evidence>
<keyword evidence="2" id="KW-1185">Reference proteome</keyword>
<dbReference type="AlphaFoldDB" id="A0A840FAE1"/>
<proteinExistence type="predicted"/>
<comment type="caution">
    <text evidence="1">The sequence shown here is derived from an EMBL/GenBank/DDBJ whole genome shotgun (WGS) entry which is preliminary data.</text>
</comment>
<accession>A0A840FAE1</accession>
<organism evidence="1 2">
    <name type="scientific">Sphingomonas jinjuensis</name>
    <dbReference type="NCBI Taxonomy" id="535907"/>
    <lineage>
        <taxon>Bacteria</taxon>
        <taxon>Pseudomonadati</taxon>
        <taxon>Pseudomonadota</taxon>
        <taxon>Alphaproteobacteria</taxon>
        <taxon>Sphingomonadales</taxon>
        <taxon>Sphingomonadaceae</taxon>
        <taxon>Sphingomonas</taxon>
    </lineage>
</organism>
<name>A0A840FAE1_9SPHN</name>
<protein>
    <submittedName>
        <fullName evidence="1">Uncharacterized protein</fullName>
    </submittedName>
</protein>